<keyword evidence="3" id="KW-1185">Reference proteome</keyword>
<dbReference type="EMBL" id="KN714789">
    <property type="protein sequence ID" value="KUI61845.1"/>
    <property type="molecule type" value="Genomic_DNA"/>
</dbReference>
<sequence>MFSLQPFLVGAALASIANAATIGLNRPDDVDCYTIWEEGYRNHVPTYYETVVHRETSRLYSTSTPVTIITSVGATSTITATISTTTSTGDGTSTVSASVGFTPLASIIAASSGAVRLAGYAEAEVTDTPKQSNIDALSRLVDCRYYDDCYPYEVNCIVHVKRVVTTTEVVTAHETVTSTVIPVGVTATTTTTQTNTITASVSATATNYQVCQANNIIADYSANAGWVDAQFNGNLGMSPGTDGTDCCKKCALMGASCQSSAYTNNFLGGNCVYFLASGNAGTCVGTTAAGVALYNSGTTTSNYTFSNSNCGQLSVQARTF</sequence>
<dbReference type="STRING" id="694573.A0A194VCX7"/>
<keyword evidence="1" id="KW-0732">Signal</keyword>
<dbReference type="AlphaFoldDB" id="A0A194VCX7"/>
<dbReference type="Proteomes" id="UP000078576">
    <property type="component" value="Unassembled WGS sequence"/>
</dbReference>
<name>A0A194VCX7_CYTMA</name>
<reference evidence="3" key="1">
    <citation type="submission" date="2014-12" db="EMBL/GenBank/DDBJ databases">
        <title>Genome Sequence of Valsa Canker Pathogens Uncovers a Specific Adaption of Colonization on Woody Bark.</title>
        <authorList>
            <person name="Yin Z."/>
            <person name="Liu H."/>
            <person name="Gao X."/>
            <person name="Li Z."/>
            <person name="Song N."/>
            <person name="Ke X."/>
            <person name="Dai Q."/>
            <person name="Wu Y."/>
            <person name="Sun Y."/>
            <person name="Xu J.-R."/>
            <person name="Kang Z.K."/>
            <person name="Wang L."/>
            <person name="Huang L."/>
        </authorList>
    </citation>
    <scope>NUCLEOTIDE SEQUENCE [LARGE SCALE GENOMIC DNA]</scope>
    <source>
        <strain evidence="3">SXYL134</strain>
    </source>
</reference>
<evidence type="ECO:0000256" key="1">
    <source>
        <dbReference type="SAM" id="SignalP"/>
    </source>
</evidence>
<organism evidence="2 3">
    <name type="scientific">Cytospora mali</name>
    <name type="common">Apple Valsa canker fungus</name>
    <name type="synonym">Valsa mali</name>
    <dbReference type="NCBI Taxonomy" id="578113"/>
    <lineage>
        <taxon>Eukaryota</taxon>
        <taxon>Fungi</taxon>
        <taxon>Dikarya</taxon>
        <taxon>Ascomycota</taxon>
        <taxon>Pezizomycotina</taxon>
        <taxon>Sordariomycetes</taxon>
        <taxon>Sordariomycetidae</taxon>
        <taxon>Diaporthales</taxon>
        <taxon>Cytosporaceae</taxon>
        <taxon>Cytospora</taxon>
    </lineage>
</organism>
<dbReference type="OrthoDB" id="5241463at2759"/>
<evidence type="ECO:0000313" key="2">
    <source>
        <dbReference type="EMBL" id="KUI61845.1"/>
    </source>
</evidence>
<evidence type="ECO:0000313" key="3">
    <source>
        <dbReference type="Proteomes" id="UP000078576"/>
    </source>
</evidence>
<feature type="chain" id="PRO_5008266416" description="Apple domain-containing protein" evidence="1">
    <location>
        <begin position="20"/>
        <end position="320"/>
    </location>
</feature>
<feature type="signal peptide" evidence="1">
    <location>
        <begin position="1"/>
        <end position="19"/>
    </location>
</feature>
<accession>A0A194VCX7</accession>
<gene>
    <name evidence="2" type="ORF">VP1G_09013</name>
</gene>
<protein>
    <recommendedName>
        <fullName evidence="4">Apple domain-containing protein</fullName>
    </recommendedName>
</protein>
<proteinExistence type="predicted"/>
<evidence type="ECO:0008006" key="4">
    <source>
        <dbReference type="Google" id="ProtNLM"/>
    </source>
</evidence>